<evidence type="ECO:0000256" key="4">
    <source>
        <dbReference type="ARBA" id="ARBA00022898"/>
    </source>
</evidence>
<dbReference type="InterPro" id="IPR015424">
    <property type="entry name" value="PyrdxlP-dep_Trfase"/>
</dbReference>
<proteinExistence type="inferred from homology"/>
<dbReference type="InterPro" id="IPR015422">
    <property type="entry name" value="PyrdxlP-dep_Trfase_small"/>
</dbReference>
<keyword evidence="4 5" id="KW-0663">Pyridoxal phosphate</keyword>
<keyword evidence="8" id="KW-1185">Reference proteome</keyword>
<evidence type="ECO:0000256" key="1">
    <source>
        <dbReference type="ARBA" id="ARBA00001933"/>
    </source>
</evidence>
<comment type="similarity">
    <text evidence="5">Belongs to the class-III pyridoxal-phosphate-dependent aminotransferase family.</text>
</comment>
<keyword evidence="2 7" id="KW-0032">Aminotransferase</keyword>
<dbReference type="CDD" id="cd00610">
    <property type="entry name" value="OAT_like"/>
    <property type="match status" value="1"/>
</dbReference>
<keyword evidence="3" id="KW-0808">Transferase</keyword>
<dbReference type="GO" id="GO:0008483">
    <property type="term" value="F:transaminase activity"/>
    <property type="evidence" value="ECO:0007669"/>
    <property type="project" value="UniProtKB-KW"/>
</dbReference>
<reference evidence="7 8" key="1">
    <citation type="submission" date="2021-08" db="EMBL/GenBank/DDBJ databases">
        <title>Genomic Architecture of Streptomyces flavotricini NGL1 and Streptomyces erythrochromogenes HMS4 With Differential Plant Beneficial attributes and laccase production capabilities.</title>
        <authorList>
            <person name="Salwan R."/>
            <person name="Kaur R."/>
            <person name="Sharma V."/>
        </authorList>
    </citation>
    <scope>NUCLEOTIDE SEQUENCE [LARGE SCALE GENOMIC DNA]</scope>
    <source>
        <strain evidence="7 8">NGL1</strain>
    </source>
</reference>
<comment type="cofactor">
    <cofactor evidence="1">
        <name>pyridoxal 5'-phosphate</name>
        <dbReference type="ChEBI" id="CHEBI:597326"/>
    </cofactor>
</comment>
<evidence type="ECO:0000256" key="6">
    <source>
        <dbReference type="SAM" id="MobiDB-lite"/>
    </source>
</evidence>
<dbReference type="InterPro" id="IPR015421">
    <property type="entry name" value="PyrdxlP-dep_Trfase_major"/>
</dbReference>
<comment type="caution">
    <text evidence="7">The sequence shown here is derived from an EMBL/GenBank/DDBJ whole genome shotgun (WGS) entry which is preliminary data.</text>
</comment>
<evidence type="ECO:0000313" key="8">
    <source>
        <dbReference type="Proteomes" id="UP001520654"/>
    </source>
</evidence>
<evidence type="ECO:0000256" key="3">
    <source>
        <dbReference type="ARBA" id="ARBA00022679"/>
    </source>
</evidence>
<dbReference type="Pfam" id="PF00202">
    <property type="entry name" value="Aminotran_3"/>
    <property type="match status" value="1"/>
</dbReference>
<dbReference type="Gene3D" id="3.90.1150.10">
    <property type="entry name" value="Aspartate Aminotransferase, domain 1"/>
    <property type="match status" value="1"/>
</dbReference>
<feature type="region of interest" description="Disordered" evidence="6">
    <location>
        <begin position="1"/>
        <end position="23"/>
    </location>
</feature>
<dbReference type="EMBL" id="JAINUL010000001">
    <property type="protein sequence ID" value="MCC0100227.1"/>
    <property type="molecule type" value="Genomic_DNA"/>
</dbReference>
<dbReference type="Proteomes" id="UP001520654">
    <property type="component" value="Unassembled WGS sequence"/>
</dbReference>
<dbReference type="InterPro" id="IPR005814">
    <property type="entry name" value="Aminotrans_3"/>
</dbReference>
<dbReference type="PANTHER" id="PTHR11986:SF79">
    <property type="entry name" value="ACETYLORNITHINE AMINOTRANSFERASE, MITOCHONDRIAL"/>
    <property type="match status" value="1"/>
</dbReference>
<gene>
    <name evidence="7" type="ORF">K7B10_36715</name>
</gene>
<evidence type="ECO:0000256" key="5">
    <source>
        <dbReference type="RuleBase" id="RU003560"/>
    </source>
</evidence>
<accession>A0ABS8EGE9</accession>
<dbReference type="PROSITE" id="PS00600">
    <property type="entry name" value="AA_TRANSFER_CLASS_3"/>
    <property type="match status" value="1"/>
</dbReference>
<evidence type="ECO:0000256" key="2">
    <source>
        <dbReference type="ARBA" id="ARBA00022576"/>
    </source>
</evidence>
<dbReference type="PANTHER" id="PTHR11986">
    <property type="entry name" value="AMINOTRANSFERASE CLASS III"/>
    <property type="match status" value="1"/>
</dbReference>
<evidence type="ECO:0000313" key="7">
    <source>
        <dbReference type="EMBL" id="MCC0100227.1"/>
    </source>
</evidence>
<dbReference type="Gene3D" id="3.40.640.10">
    <property type="entry name" value="Type I PLP-dependent aspartate aminotransferase-like (Major domain)"/>
    <property type="match status" value="1"/>
</dbReference>
<dbReference type="InterPro" id="IPR050103">
    <property type="entry name" value="Class-III_PLP-dep_AT"/>
</dbReference>
<name>A0ABS8EGE9_9ACTN</name>
<organism evidence="7 8">
    <name type="scientific">Streptomyces flavotricini</name>
    <dbReference type="NCBI Taxonomy" id="66888"/>
    <lineage>
        <taxon>Bacteria</taxon>
        <taxon>Bacillati</taxon>
        <taxon>Actinomycetota</taxon>
        <taxon>Actinomycetes</taxon>
        <taxon>Kitasatosporales</taxon>
        <taxon>Streptomycetaceae</taxon>
        <taxon>Streptomyces</taxon>
    </lineage>
</organism>
<protein>
    <submittedName>
        <fullName evidence="7">Aspartate aminotransferase family protein</fullName>
    </submittedName>
</protein>
<dbReference type="InterPro" id="IPR049704">
    <property type="entry name" value="Aminotrans_3_PPA_site"/>
</dbReference>
<dbReference type="RefSeq" id="WP_229343584.1">
    <property type="nucleotide sequence ID" value="NZ_JAINUL010000001.1"/>
</dbReference>
<dbReference type="SUPFAM" id="SSF53383">
    <property type="entry name" value="PLP-dependent transferases"/>
    <property type="match status" value="1"/>
</dbReference>
<sequence length="451" mass="47967">MTATHESPAFLGPTHASPVQEGGEGDAWVVETLRRHEPATMHTQHPVVWDRAAGSRVYNREGRSWLDWTSGILTANAGHARAEVVDAITEQARQGLLHAYMFPTRVRARTVRALSELTGFPQSVLYTTGAEAVEGALKISSRHAMARRPRSAAARPSVVVSFEGAFHGRTLGAQLSGGLPAQRDWAPELDEVFVRVPYPGRGEGWNTEVIEDALRKAGAGPEDVACVVGEIYQGSTLRQIDPEAARALREWCTRHGALLIFDEIQSGFGRTGALFAYEHIGVRPDLLLVAKGLSGSLPISAVLIGDERFAANVRPGELTSTHSGNPISLAAAEANLALYADGRIVAEAARRGRQLAEGLADWAARLPARRRIIGTMGLIAGVACTSEDGALDPGASQRLAAECIERGLLVCVPSTLGGAMLKIMPPVTTSEDELAESLALFNAAADAAQCS</sequence>